<keyword evidence="4" id="KW-1185">Reference proteome</keyword>
<sequence length="363" mass="40712">MVKEFQQHSEIEWPWAASVYAFFERYPNPTATHVLSVDVIDRRIVPRSTPHLQWPYEAPQTSSSAAVAEASTSASTSAPSASPYHDPLVLRTTRLLLKKGTLPKWAPKGLIRNAESWVIEESEVELQPSIGNSGEPKRNMRSWTRNIDHTTVLAVTEATRFKEVNAKAAGPGKGKERAIEPALPPQALGSTRVTTSAQIASQISFTLLRRRIESFGLTRFIAHKDTSREGHIWAIKMHWLPQRVRDQGRDDDLLDELEQRPKRRRIIASAFRPPWLDGLPARPTERLRQWFQNGAWLAPHRQGTTFVKSQVYDDSKPGAAGSGSNPDEEDGSSVAEASYRPGILQRARIRVARWLGYQTDGAC</sequence>
<protein>
    <recommendedName>
        <fullName evidence="2">PRELI/MSF1 domain-containing protein</fullName>
    </recommendedName>
</protein>
<feature type="compositionally biased region" description="Low complexity" evidence="1">
    <location>
        <begin position="61"/>
        <end position="83"/>
    </location>
</feature>
<feature type="region of interest" description="Disordered" evidence="1">
    <location>
        <begin position="312"/>
        <end position="337"/>
    </location>
</feature>
<gene>
    <name evidence="3" type="ORF">OC846_003637</name>
</gene>
<accession>A0AAN6JRW2</accession>
<dbReference type="AlphaFoldDB" id="A0AAN6JRW2"/>
<evidence type="ECO:0000313" key="4">
    <source>
        <dbReference type="Proteomes" id="UP001176517"/>
    </source>
</evidence>
<proteinExistence type="predicted"/>
<dbReference type="InterPro" id="IPR037365">
    <property type="entry name" value="Slowmo/Ups"/>
</dbReference>
<feature type="region of interest" description="Disordered" evidence="1">
    <location>
        <begin position="53"/>
        <end position="83"/>
    </location>
</feature>
<dbReference type="PROSITE" id="PS50904">
    <property type="entry name" value="PRELI_MSF1"/>
    <property type="match status" value="1"/>
</dbReference>
<evidence type="ECO:0000259" key="2">
    <source>
        <dbReference type="PROSITE" id="PS50904"/>
    </source>
</evidence>
<dbReference type="PANTHER" id="PTHR11158">
    <property type="entry name" value="MSF1/PX19 RELATED"/>
    <property type="match status" value="1"/>
</dbReference>
<dbReference type="InterPro" id="IPR006797">
    <property type="entry name" value="PRELI/MSF1_dom"/>
</dbReference>
<dbReference type="EMBL" id="JAPDMZ010000091">
    <property type="protein sequence ID" value="KAK0550533.1"/>
    <property type="molecule type" value="Genomic_DNA"/>
</dbReference>
<name>A0AAN6JRW2_9BASI</name>
<organism evidence="3 4">
    <name type="scientific">Tilletia horrida</name>
    <dbReference type="NCBI Taxonomy" id="155126"/>
    <lineage>
        <taxon>Eukaryota</taxon>
        <taxon>Fungi</taxon>
        <taxon>Dikarya</taxon>
        <taxon>Basidiomycota</taxon>
        <taxon>Ustilaginomycotina</taxon>
        <taxon>Exobasidiomycetes</taxon>
        <taxon>Tilletiales</taxon>
        <taxon>Tilletiaceae</taxon>
        <taxon>Tilletia</taxon>
    </lineage>
</organism>
<reference evidence="3" key="1">
    <citation type="journal article" date="2023" name="PhytoFront">
        <title>Draft Genome Resources of Seven Strains of Tilletia horrida, Causal Agent of Kernel Smut of Rice.</title>
        <authorList>
            <person name="Khanal S."/>
            <person name="Antony Babu S."/>
            <person name="Zhou X.G."/>
        </authorList>
    </citation>
    <scope>NUCLEOTIDE SEQUENCE</scope>
    <source>
        <strain evidence="3">TX6</strain>
    </source>
</reference>
<evidence type="ECO:0000313" key="3">
    <source>
        <dbReference type="EMBL" id="KAK0550533.1"/>
    </source>
</evidence>
<feature type="domain" description="PRELI/MSF1" evidence="2">
    <location>
        <begin position="2"/>
        <end position="243"/>
    </location>
</feature>
<dbReference type="GO" id="GO:0005758">
    <property type="term" value="C:mitochondrial intermembrane space"/>
    <property type="evidence" value="ECO:0007669"/>
    <property type="project" value="InterPro"/>
</dbReference>
<evidence type="ECO:0000256" key="1">
    <source>
        <dbReference type="SAM" id="MobiDB-lite"/>
    </source>
</evidence>
<dbReference type="Pfam" id="PF04707">
    <property type="entry name" value="PRELI"/>
    <property type="match status" value="1"/>
</dbReference>
<dbReference type="Proteomes" id="UP001176517">
    <property type="component" value="Unassembled WGS sequence"/>
</dbReference>
<comment type="caution">
    <text evidence="3">The sequence shown here is derived from an EMBL/GenBank/DDBJ whole genome shotgun (WGS) entry which is preliminary data.</text>
</comment>